<protein>
    <recommendedName>
        <fullName evidence="1">SnoaL-like domain-containing protein</fullName>
    </recommendedName>
</protein>
<reference evidence="2" key="1">
    <citation type="submission" date="2020-11" db="EMBL/GenBank/DDBJ databases">
        <authorList>
            <consortium name="DOE Joint Genome Institute"/>
            <person name="Ahrendt S."/>
            <person name="Riley R."/>
            <person name="Andreopoulos W."/>
            <person name="Labutti K."/>
            <person name="Pangilinan J."/>
            <person name="Ruiz-Duenas F.J."/>
            <person name="Barrasa J.M."/>
            <person name="Sanchez-Garcia M."/>
            <person name="Camarero S."/>
            <person name="Miyauchi S."/>
            <person name="Serrano A."/>
            <person name="Linde D."/>
            <person name="Babiker R."/>
            <person name="Drula E."/>
            <person name="Ayuso-Fernandez I."/>
            <person name="Pacheco R."/>
            <person name="Padilla G."/>
            <person name="Ferreira P."/>
            <person name="Barriuso J."/>
            <person name="Kellner H."/>
            <person name="Castanera R."/>
            <person name="Alfaro M."/>
            <person name="Ramirez L."/>
            <person name="Pisabarro A.G."/>
            <person name="Kuo A."/>
            <person name="Tritt A."/>
            <person name="Lipzen A."/>
            <person name="He G."/>
            <person name="Yan M."/>
            <person name="Ng V."/>
            <person name="Cullen D."/>
            <person name="Martin F."/>
            <person name="Rosso M.-N."/>
            <person name="Henrissat B."/>
            <person name="Hibbett D."/>
            <person name="Martinez A.T."/>
            <person name="Grigoriev I.V."/>
        </authorList>
    </citation>
    <scope>NUCLEOTIDE SEQUENCE</scope>
    <source>
        <strain evidence="2">CBS 506.95</strain>
    </source>
</reference>
<dbReference type="Proteomes" id="UP000807306">
    <property type="component" value="Unassembled WGS sequence"/>
</dbReference>
<dbReference type="InterPro" id="IPR032710">
    <property type="entry name" value="NTF2-like_dom_sf"/>
</dbReference>
<dbReference type="InterPro" id="IPR037401">
    <property type="entry name" value="SnoaL-like"/>
</dbReference>
<organism evidence="2 3">
    <name type="scientific">Crepidotus variabilis</name>
    <dbReference type="NCBI Taxonomy" id="179855"/>
    <lineage>
        <taxon>Eukaryota</taxon>
        <taxon>Fungi</taxon>
        <taxon>Dikarya</taxon>
        <taxon>Basidiomycota</taxon>
        <taxon>Agaricomycotina</taxon>
        <taxon>Agaricomycetes</taxon>
        <taxon>Agaricomycetidae</taxon>
        <taxon>Agaricales</taxon>
        <taxon>Agaricineae</taxon>
        <taxon>Crepidotaceae</taxon>
        <taxon>Crepidotus</taxon>
    </lineage>
</organism>
<sequence>MSVTQQTQQILSSFLEHTRKSDVDALNQLAAPDATWWFNGAIDKVPIAGKRKFSERVVELHHGFFGQMHSMKINVLDTVVQGEIGMAEFEVTAEGPGKHQSYANNAVVKLTVKDGKIREVREYVDFFGVLKYLESAKSEPEKETVPLVA</sequence>
<evidence type="ECO:0000313" key="2">
    <source>
        <dbReference type="EMBL" id="KAF9525247.1"/>
    </source>
</evidence>
<evidence type="ECO:0000313" key="3">
    <source>
        <dbReference type="Proteomes" id="UP000807306"/>
    </source>
</evidence>
<proteinExistence type="predicted"/>
<evidence type="ECO:0000259" key="1">
    <source>
        <dbReference type="Pfam" id="PF12680"/>
    </source>
</evidence>
<keyword evidence="3" id="KW-1185">Reference proteome</keyword>
<dbReference type="Pfam" id="PF12680">
    <property type="entry name" value="SnoaL_2"/>
    <property type="match status" value="1"/>
</dbReference>
<dbReference type="SUPFAM" id="SSF54427">
    <property type="entry name" value="NTF2-like"/>
    <property type="match status" value="1"/>
</dbReference>
<dbReference type="EMBL" id="MU157886">
    <property type="protein sequence ID" value="KAF9525247.1"/>
    <property type="molecule type" value="Genomic_DNA"/>
</dbReference>
<dbReference type="Gene3D" id="3.10.450.50">
    <property type="match status" value="1"/>
</dbReference>
<name>A0A9P6EA15_9AGAR</name>
<gene>
    <name evidence="2" type="ORF">CPB83DRAFT_859754</name>
</gene>
<feature type="domain" description="SnoaL-like" evidence="1">
    <location>
        <begin position="14"/>
        <end position="120"/>
    </location>
</feature>
<comment type="caution">
    <text evidence="2">The sequence shown here is derived from an EMBL/GenBank/DDBJ whole genome shotgun (WGS) entry which is preliminary data.</text>
</comment>
<dbReference type="OrthoDB" id="4646138at2759"/>
<dbReference type="AlphaFoldDB" id="A0A9P6EA15"/>
<accession>A0A9P6EA15</accession>